<dbReference type="RefSeq" id="WP_016199059.1">
    <property type="nucleotide sequence ID" value="NZ_CP014338.1"/>
</dbReference>
<dbReference type="Proteomes" id="UP000188947">
    <property type="component" value="Unassembled WGS sequence"/>
</dbReference>
<accession>A0A1T3F5U2</accession>
<evidence type="ECO:0000256" key="1">
    <source>
        <dbReference type="SAM" id="SignalP"/>
    </source>
</evidence>
<feature type="signal peptide" evidence="1">
    <location>
        <begin position="1"/>
        <end position="19"/>
    </location>
</feature>
<dbReference type="InterPro" id="IPR011990">
    <property type="entry name" value="TPR-like_helical_dom_sf"/>
</dbReference>
<comment type="caution">
    <text evidence="2">The sequence shown here is derived from an EMBL/GenBank/DDBJ whole genome shotgun (WGS) entry which is preliminary data.</text>
</comment>
<evidence type="ECO:0000313" key="3">
    <source>
        <dbReference type="Proteomes" id="UP000188947"/>
    </source>
</evidence>
<dbReference type="SUPFAM" id="SSF48452">
    <property type="entry name" value="TPR-like"/>
    <property type="match status" value="1"/>
</dbReference>
<gene>
    <name evidence="2" type="ORF">BMF97_17500</name>
</gene>
<protein>
    <recommendedName>
        <fullName evidence="4">Tetratricopeptide repeat protein</fullName>
    </recommendedName>
</protein>
<keyword evidence="1" id="KW-0732">Signal</keyword>
<name>A0A1T3F5U2_ELIME</name>
<dbReference type="Gene3D" id="1.25.40.10">
    <property type="entry name" value="Tetratricopeptide repeat domain"/>
    <property type="match status" value="1"/>
</dbReference>
<proteinExistence type="predicted"/>
<dbReference type="KEGG" id="emg:BBD33_03295"/>
<dbReference type="AlphaFoldDB" id="A0A1T3F5U2"/>
<feature type="chain" id="PRO_5030034604" description="Tetratricopeptide repeat protein" evidence="1">
    <location>
        <begin position="20"/>
        <end position="214"/>
    </location>
</feature>
<dbReference type="STRING" id="238.BBD35_05135"/>
<organism evidence="2 3">
    <name type="scientific">Elizabethkingia meningoseptica</name>
    <name type="common">Chryseobacterium meningosepticum</name>
    <dbReference type="NCBI Taxonomy" id="238"/>
    <lineage>
        <taxon>Bacteria</taxon>
        <taxon>Pseudomonadati</taxon>
        <taxon>Bacteroidota</taxon>
        <taxon>Flavobacteriia</taxon>
        <taxon>Flavobacteriales</taxon>
        <taxon>Weeksellaceae</taxon>
        <taxon>Elizabethkingia</taxon>
    </lineage>
</organism>
<dbReference type="GeneID" id="48543981"/>
<dbReference type="EMBL" id="MPOG01000019">
    <property type="protein sequence ID" value="OOH93259.1"/>
    <property type="molecule type" value="Genomic_DNA"/>
</dbReference>
<keyword evidence="3" id="KW-1185">Reference proteome</keyword>
<evidence type="ECO:0008006" key="4">
    <source>
        <dbReference type="Google" id="ProtNLM"/>
    </source>
</evidence>
<dbReference type="OrthoDB" id="1150971at2"/>
<sequence length="214" mass="24067">MKKLFLTTLLLFIGFSVFAQSAYEKVMADKIAKIDHCKTYDEFTALSNDFSRIGDKEKTQWLPYYYAALSTIQGGRTLMRDNKTDGLDTAGDAAINYITKAEALSPDTAELSILSKMAHGLKMMVDPMSRYMTEGQAAQKALEAAIKKDPNNPRIAILQAEDLYFTPEQFGGDKKKAKETFQKAKELFKTYKPKTPLDPNWGEGEADYFLAQIK</sequence>
<evidence type="ECO:0000313" key="2">
    <source>
        <dbReference type="EMBL" id="OOH93259.1"/>
    </source>
</evidence>
<reference evidence="2 3" key="1">
    <citation type="submission" date="2016-11" db="EMBL/GenBank/DDBJ databases">
        <title>Genome sequence and comparative genomic analysis of clinical strain Elizabethkingia meningoseptica 61421 PRCM.</title>
        <authorList>
            <person name="Wang M."/>
            <person name="Hu S."/>
            <person name="Cao L."/>
            <person name="Jiang T."/>
            <person name="Zhou Y."/>
            <person name="Ming D."/>
        </authorList>
    </citation>
    <scope>NUCLEOTIDE SEQUENCE [LARGE SCALE GENOMIC DNA]</scope>
    <source>
        <strain evidence="2 3">61421 PRCM</strain>
    </source>
</reference>
<dbReference type="eggNOG" id="COG0457">
    <property type="taxonomic scope" value="Bacteria"/>
</dbReference>